<dbReference type="Gene3D" id="4.10.1240.10">
    <property type="entry name" value="GPCR, family 2, extracellular hormone receptor domain"/>
    <property type="match status" value="1"/>
</dbReference>
<dbReference type="EMBL" id="JADWDJ010000001">
    <property type="protein sequence ID" value="KAG5286791.1"/>
    <property type="molecule type" value="Genomic_DNA"/>
</dbReference>
<evidence type="ECO:0000313" key="3">
    <source>
        <dbReference type="EMBL" id="KAG5286791.1"/>
    </source>
</evidence>
<keyword evidence="4" id="KW-1185">Reference proteome</keyword>
<dbReference type="PRINTS" id="PR01279">
    <property type="entry name" value="CRFRECEPTOR"/>
</dbReference>
<organism evidence="3 4">
    <name type="scientific">Alosa alosa</name>
    <name type="common">allis shad</name>
    <dbReference type="NCBI Taxonomy" id="278164"/>
    <lineage>
        <taxon>Eukaryota</taxon>
        <taxon>Metazoa</taxon>
        <taxon>Chordata</taxon>
        <taxon>Craniata</taxon>
        <taxon>Vertebrata</taxon>
        <taxon>Euteleostomi</taxon>
        <taxon>Actinopterygii</taxon>
        <taxon>Neopterygii</taxon>
        <taxon>Teleostei</taxon>
        <taxon>Clupei</taxon>
        <taxon>Clupeiformes</taxon>
        <taxon>Clupeoidei</taxon>
        <taxon>Clupeidae</taxon>
        <taxon>Alosa</taxon>
    </lineage>
</organism>
<dbReference type="GO" id="GO:0004930">
    <property type="term" value="F:G protein-coupled receptor activity"/>
    <property type="evidence" value="ECO:0007669"/>
    <property type="project" value="InterPro"/>
</dbReference>
<evidence type="ECO:0000256" key="1">
    <source>
        <dbReference type="ARBA" id="ARBA00022729"/>
    </source>
</evidence>
<dbReference type="SMART" id="SM00008">
    <property type="entry name" value="HormR"/>
    <property type="match status" value="1"/>
</dbReference>
<dbReference type="InterPro" id="IPR001879">
    <property type="entry name" value="GPCR_2_extracellular_dom"/>
</dbReference>
<comment type="caution">
    <text evidence="3">The sequence shown here is derived from an EMBL/GenBank/DDBJ whole genome shotgun (WGS) entry which is preliminary data.</text>
</comment>
<protein>
    <recommendedName>
        <fullName evidence="2">G-protein coupled receptors family 2 profile 1 domain-containing protein</fullName>
    </recommendedName>
</protein>
<dbReference type="PROSITE" id="PS50227">
    <property type="entry name" value="G_PROTEIN_RECEP_F2_3"/>
    <property type="match status" value="1"/>
</dbReference>
<dbReference type="GO" id="GO:0016020">
    <property type="term" value="C:membrane"/>
    <property type="evidence" value="ECO:0007669"/>
    <property type="project" value="InterPro"/>
</dbReference>
<name>A0AAV6HLI5_9TELE</name>
<evidence type="ECO:0000313" key="4">
    <source>
        <dbReference type="Proteomes" id="UP000823561"/>
    </source>
</evidence>
<dbReference type="InterPro" id="IPR003051">
    <property type="entry name" value="GPCR_2_CRF_rcpt"/>
</dbReference>
<dbReference type="InterPro" id="IPR036445">
    <property type="entry name" value="GPCR_2_extracell_dom_sf"/>
</dbReference>
<reference evidence="3 4" key="1">
    <citation type="submission" date="2020-10" db="EMBL/GenBank/DDBJ databases">
        <title>Chromosome-scale genome assembly of the Allis shad, Alosa alosa.</title>
        <authorList>
            <person name="Margot Z."/>
            <person name="Christophe K."/>
            <person name="Cabau C."/>
            <person name="Louis A."/>
            <person name="Berthelot C."/>
            <person name="Parey E."/>
            <person name="Roest Crollius H."/>
            <person name="Montfort J."/>
            <person name="Robinson-Rechavi M."/>
            <person name="Bucao C."/>
            <person name="Bouchez O."/>
            <person name="Gislard M."/>
            <person name="Lluch J."/>
            <person name="Milhes M."/>
            <person name="Lampietro C."/>
            <person name="Lopez Roques C."/>
            <person name="Donnadieu C."/>
            <person name="Braasch I."/>
            <person name="Desvignes T."/>
            <person name="Postlethwait J."/>
            <person name="Bobe J."/>
            <person name="Guiguen Y."/>
        </authorList>
    </citation>
    <scope>NUCLEOTIDE SEQUENCE [LARGE SCALE GENOMIC DNA]</scope>
    <source>
        <strain evidence="3">M-15738</strain>
        <tissue evidence="3">Blood</tissue>
    </source>
</reference>
<dbReference type="Proteomes" id="UP000823561">
    <property type="component" value="Chromosome 1"/>
</dbReference>
<keyword evidence="1" id="KW-0732">Signal</keyword>
<gene>
    <name evidence="3" type="ORF">AALO_G00018820</name>
</gene>
<dbReference type="SUPFAM" id="SSF111418">
    <property type="entry name" value="Hormone receptor domain"/>
    <property type="match status" value="1"/>
</dbReference>
<dbReference type="Pfam" id="PF02793">
    <property type="entry name" value="HRM"/>
    <property type="match status" value="1"/>
</dbReference>
<evidence type="ECO:0000259" key="2">
    <source>
        <dbReference type="PROSITE" id="PS50227"/>
    </source>
</evidence>
<proteinExistence type="predicted"/>
<accession>A0AAV6HLI5</accession>
<feature type="domain" description="G-protein coupled receptors family 2 profile 1" evidence="2">
    <location>
        <begin position="17"/>
        <end position="82"/>
    </location>
</feature>
<dbReference type="AlphaFoldDB" id="A0AAV6HLI5"/>
<sequence>MDATIFQIFIGEFGDPNCSLMDAFQDTFYENASFSLMNFDGIYCNATTDEIGTCWPRSNSGRIVERPCPEYINGVKYNTTSGVLGGLHYRRLWHQAPELTGQLSLHLRRSTPQSHTLSSQAVSYRFQRPSSRCLLAELSSAAPSPLHTVMVATKA</sequence>